<comment type="caution">
    <text evidence="1">The sequence shown here is derived from an EMBL/GenBank/DDBJ whole genome shotgun (WGS) entry which is preliminary data.</text>
</comment>
<evidence type="ECO:0008006" key="2">
    <source>
        <dbReference type="Google" id="ProtNLM"/>
    </source>
</evidence>
<protein>
    <recommendedName>
        <fullName evidence="2">Pectate lyase superfamily protein domain-containing protein</fullName>
    </recommendedName>
</protein>
<organism evidence="1">
    <name type="scientific">marine sediment metagenome</name>
    <dbReference type="NCBI Taxonomy" id="412755"/>
    <lineage>
        <taxon>unclassified sequences</taxon>
        <taxon>metagenomes</taxon>
        <taxon>ecological metagenomes</taxon>
    </lineage>
</organism>
<gene>
    <name evidence="1" type="ORF">S01H1_04774</name>
</gene>
<dbReference type="EMBL" id="BARS01002504">
    <property type="protein sequence ID" value="GAF68672.1"/>
    <property type="molecule type" value="Genomic_DNA"/>
</dbReference>
<proteinExistence type="predicted"/>
<feature type="non-terminal residue" evidence="1">
    <location>
        <position position="499"/>
    </location>
</feature>
<dbReference type="AlphaFoldDB" id="X0RY65"/>
<feature type="non-terminal residue" evidence="1">
    <location>
        <position position="1"/>
    </location>
</feature>
<sequence>PGAEDSGFVFFGSGTIDWFEKNKRDVANIAQFGAVGDDDGTGTTGADDHAAIQAAVDSGAKYIRSHWGGKRYRISDSIKIWSVHNGITLDFGNDWLDVSEGVWTSNAAVQVINGEDSAGSPVDFAKTEVNIVRLNIDGHWDYAGYAAEVNGVYNTASSNDTVQVAESVQTNAIANALANPAYGASSINAIEYVVRAAGTGSAADGFFRDCKIGTLRLCNFRKAGIAITNPERCVIDTVFGCGCAGHNVVTAWDADATDVTPGQGSLIIQSLIVEGGGTIFDFASNVADHTTMYPLDKTATIHVGTIVARKIMERTKIWGPWDVVIDSISVRDREPGNKNSAIDVPGTSMNSITIGTLNTNGYGKSYTAPPTPPDVTARTWERKIVTTIGTLVHKNQDTNPPIGGVFRVLQGSQTNPTYVKSLELENVVVVASGVCCIDRVEWRNHLNQPAWWSSDALEYPFSFLEGSYINGGRIHNVGFGAAVPAYLFFVSDPSCHISN</sequence>
<reference evidence="1" key="1">
    <citation type="journal article" date="2014" name="Front. Microbiol.">
        <title>High frequency of phylogenetically diverse reductive dehalogenase-homologous genes in deep subseafloor sedimentary metagenomes.</title>
        <authorList>
            <person name="Kawai M."/>
            <person name="Futagami T."/>
            <person name="Toyoda A."/>
            <person name="Takaki Y."/>
            <person name="Nishi S."/>
            <person name="Hori S."/>
            <person name="Arai W."/>
            <person name="Tsubouchi T."/>
            <person name="Morono Y."/>
            <person name="Uchiyama I."/>
            <person name="Ito T."/>
            <person name="Fujiyama A."/>
            <person name="Inagaki F."/>
            <person name="Takami H."/>
        </authorList>
    </citation>
    <scope>NUCLEOTIDE SEQUENCE</scope>
    <source>
        <strain evidence="1">Expedition CK06-06</strain>
    </source>
</reference>
<evidence type="ECO:0000313" key="1">
    <source>
        <dbReference type="EMBL" id="GAF68672.1"/>
    </source>
</evidence>
<name>X0RY65_9ZZZZ</name>
<accession>X0RY65</accession>